<gene>
    <name evidence="1" type="ORF">CDQ91_00745</name>
</gene>
<dbReference type="Proteomes" id="UP000197097">
    <property type="component" value="Unassembled WGS sequence"/>
</dbReference>
<dbReference type="EMBL" id="NISJ01000001">
    <property type="protein sequence ID" value="OWR00989.1"/>
    <property type="molecule type" value="Genomic_DNA"/>
</dbReference>
<dbReference type="PROSITE" id="PS51257">
    <property type="entry name" value="PROKAR_LIPOPROTEIN"/>
    <property type="match status" value="1"/>
</dbReference>
<dbReference type="AlphaFoldDB" id="A0A246K4Q6"/>
<sequence>MRVKELGIGTGLAACMLAGCSAPDRCKAFPKSLSEMPVRIWGLPKADSEILPVPAKLLIESCYPKTDYGYPGYPMIEEEVRAYGQDKLIISYEHEGVSDTRVAFVVNRSGQITSVFQYGM</sequence>
<protein>
    <recommendedName>
        <fullName evidence="3">Lipoprotein</fullName>
    </recommendedName>
</protein>
<name>A0A246K4Q6_9SPHN</name>
<evidence type="ECO:0008006" key="3">
    <source>
        <dbReference type="Google" id="ProtNLM"/>
    </source>
</evidence>
<proteinExistence type="predicted"/>
<accession>A0A246K4Q6</accession>
<evidence type="ECO:0000313" key="1">
    <source>
        <dbReference type="EMBL" id="OWR00989.1"/>
    </source>
</evidence>
<evidence type="ECO:0000313" key="2">
    <source>
        <dbReference type="Proteomes" id="UP000197097"/>
    </source>
</evidence>
<organism evidence="1 2">
    <name type="scientific">Sphingopyxis witflariensis</name>
    <dbReference type="NCBI Taxonomy" id="173675"/>
    <lineage>
        <taxon>Bacteria</taxon>
        <taxon>Pseudomonadati</taxon>
        <taxon>Pseudomonadota</taxon>
        <taxon>Alphaproteobacteria</taxon>
        <taxon>Sphingomonadales</taxon>
        <taxon>Sphingomonadaceae</taxon>
        <taxon>Sphingopyxis</taxon>
    </lineage>
</organism>
<comment type="caution">
    <text evidence="1">The sequence shown here is derived from an EMBL/GenBank/DDBJ whole genome shotgun (WGS) entry which is preliminary data.</text>
</comment>
<reference evidence="1 2" key="1">
    <citation type="journal article" date="2002" name="Int. J. Syst. Evol. Microbiol.">
        <title>Sphingopyxis witflariensis sp. nov., isolated from activated sludge.</title>
        <authorList>
            <person name="Kampfer P."/>
            <person name="Witzenberger R."/>
            <person name="Denner E.B."/>
            <person name="Busse H.J."/>
            <person name="Neef A."/>
        </authorList>
    </citation>
    <scope>NUCLEOTIDE SEQUENCE [LARGE SCALE GENOMIC DNA]</scope>
    <source>
        <strain evidence="1 2">DSM 14551</strain>
    </source>
</reference>
<keyword evidence="2" id="KW-1185">Reference proteome</keyword>